<name>A0A1G9DJ88_9ACTN</name>
<evidence type="ECO:0000313" key="2">
    <source>
        <dbReference type="EMBL" id="SDK63962.1"/>
    </source>
</evidence>
<dbReference type="AlphaFoldDB" id="A0A1G9DJ88"/>
<accession>A0A1G9DJ88</accession>
<proteinExistence type="predicted"/>
<organism evidence="2 3">
    <name type="scientific">Nonomuraea maritima</name>
    <dbReference type="NCBI Taxonomy" id="683260"/>
    <lineage>
        <taxon>Bacteria</taxon>
        <taxon>Bacillati</taxon>
        <taxon>Actinomycetota</taxon>
        <taxon>Actinomycetes</taxon>
        <taxon>Streptosporangiales</taxon>
        <taxon>Streptosporangiaceae</taxon>
        <taxon>Nonomuraea</taxon>
    </lineage>
</organism>
<sequence>MPDFPILVTGAAGAIGRMVAGDQLERGRPVRAMVRREDDRSVALRSAGAEVVVGDLTLAADVARALDGCDRLYFGMTVSPRYVEATAAAAAAARAHGELRLFVNMSQMTVSQMDVRSTAESVQQRQHWLSEQLLDWSGLPVVHVRPTMFMENPLLREVAARTIRRDDEIRLPFGTGRTSPVAARDVADVVTTVLSDPDTHAGAVYQLTGASSRDMRQIAEEFSAALGRTITYVDMPYEEWVRRELDPLGLPDHVRRHLSSMARLHAANRYDRVTSDIRRLLGRPPSTISDVVAADPGRFAREPGP</sequence>
<dbReference type="RefSeq" id="WP_090766132.1">
    <property type="nucleotide sequence ID" value="NZ_FNFB01000009.1"/>
</dbReference>
<dbReference type="EMBL" id="FNFB01000009">
    <property type="protein sequence ID" value="SDK63962.1"/>
    <property type="molecule type" value="Genomic_DNA"/>
</dbReference>
<gene>
    <name evidence="2" type="ORF">SAMN05421874_109165</name>
</gene>
<dbReference type="Proteomes" id="UP000198683">
    <property type="component" value="Unassembled WGS sequence"/>
</dbReference>
<dbReference type="Gene3D" id="3.40.50.720">
    <property type="entry name" value="NAD(P)-binding Rossmann-like Domain"/>
    <property type="match status" value="1"/>
</dbReference>
<dbReference type="PANTHER" id="PTHR43162">
    <property type="match status" value="1"/>
</dbReference>
<dbReference type="Gene3D" id="3.90.25.10">
    <property type="entry name" value="UDP-galactose 4-epimerase, domain 1"/>
    <property type="match status" value="1"/>
</dbReference>
<evidence type="ECO:0000259" key="1">
    <source>
        <dbReference type="Pfam" id="PF05368"/>
    </source>
</evidence>
<dbReference type="InterPro" id="IPR036291">
    <property type="entry name" value="NAD(P)-bd_dom_sf"/>
</dbReference>
<feature type="domain" description="NmrA-like" evidence="1">
    <location>
        <begin position="6"/>
        <end position="271"/>
    </location>
</feature>
<protein>
    <submittedName>
        <fullName evidence="2">Uncharacterized conserved protein YbjT, contains NAD(P)-binding and DUF2867 domains</fullName>
    </submittedName>
</protein>
<dbReference type="InterPro" id="IPR008030">
    <property type="entry name" value="NmrA-like"/>
</dbReference>
<dbReference type="Pfam" id="PF05368">
    <property type="entry name" value="NmrA"/>
    <property type="match status" value="1"/>
</dbReference>
<dbReference type="InterPro" id="IPR051604">
    <property type="entry name" value="Ergot_Alk_Oxidoreductase"/>
</dbReference>
<evidence type="ECO:0000313" key="3">
    <source>
        <dbReference type="Proteomes" id="UP000198683"/>
    </source>
</evidence>
<dbReference type="STRING" id="683260.SAMN05421874_109165"/>
<dbReference type="PANTHER" id="PTHR43162:SF1">
    <property type="entry name" value="PRESTALK A DIFFERENTIATION PROTEIN A"/>
    <property type="match status" value="1"/>
</dbReference>
<dbReference type="OrthoDB" id="285016at2"/>
<reference evidence="2 3" key="1">
    <citation type="submission" date="2016-10" db="EMBL/GenBank/DDBJ databases">
        <authorList>
            <person name="de Groot N.N."/>
        </authorList>
    </citation>
    <scope>NUCLEOTIDE SEQUENCE [LARGE SCALE GENOMIC DNA]</scope>
    <source>
        <strain evidence="2 3">CGMCC 4.5681</strain>
    </source>
</reference>
<keyword evidence="3" id="KW-1185">Reference proteome</keyword>
<dbReference type="SUPFAM" id="SSF51735">
    <property type="entry name" value="NAD(P)-binding Rossmann-fold domains"/>
    <property type="match status" value="1"/>
</dbReference>